<reference evidence="3 4" key="1">
    <citation type="submission" date="2019-04" db="EMBL/GenBank/DDBJ databases">
        <title>An improved genome assembly and genetic linkage map for asparagus bean, Vigna unguiculata ssp. sesquipedialis.</title>
        <authorList>
            <person name="Xia Q."/>
            <person name="Zhang R."/>
            <person name="Dong Y."/>
        </authorList>
    </citation>
    <scope>NUCLEOTIDE SEQUENCE [LARGE SCALE GENOMIC DNA]</scope>
    <source>
        <tissue evidence="3">Leaf</tissue>
    </source>
</reference>
<dbReference type="EMBL" id="CP039345">
    <property type="protein sequence ID" value="QCD78799.1"/>
    <property type="molecule type" value="Genomic_DNA"/>
</dbReference>
<dbReference type="AlphaFoldDB" id="A0A4D6KU93"/>
<feature type="region of interest" description="Disordered" evidence="1">
    <location>
        <begin position="127"/>
        <end position="150"/>
    </location>
</feature>
<evidence type="ECO:0000313" key="3">
    <source>
        <dbReference type="EMBL" id="QCD78799.1"/>
    </source>
</evidence>
<organism evidence="3 4">
    <name type="scientific">Vigna unguiculata</name>
    <name type="common">Cowpea</name>
    <dbReference type="NCBI Taxonomy" id="3917"/>
    <lineage>
        <taxon>Eukaryota</taxon>
        <taxon>Viridiplantae</taxon>
        <taxon>Streptophyta</taxon>
        <taxon>Embryophyta</taxon>
        <taxon>Tracheophyta</taxon>
        <taxon>Spermatophyta</taxon>
        <taxon>Magnoliopsida</taxon>
        <taxon>eudicotyledons</taxon>
        <taxon>Gunneridae</taxon>
        <taxon>Pentapetalae</taxon>
        <taxon>rosids</taxon>
        <taxon>fabids</taxon>
        <taxon>Fabales</taxon>
        <taxon>Fabaceae</taxon>
        <taxon>Papilionoideae</taxon>
        <taxon>50 kb inversion clade</taxon>
        <taxon>NPAAA clade</taxon>
        <taxon>indigoferoid/millettioid clade</taxon>
        <taxon>Phaseoleae</taxon>
        <taxon>Vigna</taxon>
    </lineage>
</organism>
<evidence type="ECO:0000313" key="4">
    <source>
        <dbReference type="Proteomes" id="UP000501690"/>
    </source>
</evidence>
<keyword evidence="4" id="KW-1185">Reference proteome</keyword>
<feature type="transmembrane region" description="Helical" evidence="2">
    <location>
        <begin position="45"/>
        <end position="70"/>
    </location>
</feature>
<dbReference type="Proteomes" id="UP000501690">
    <property type="component" value="Linkage Group LG1"/>
</dbReference>
<feature type="transmembrane region" description="Helical" evidence="2">
    <location>
        <begin position="90"/>
        <end position="110"/>
    </location>
</feature>
<keyword evidence="2" id="KW-1133">Transmembrane helix</keyword>
<protein>
    <submittedName>
        <fullName evidence="3">Uncharacterized protein</fullName>
    </submittedName>
</protein>
<accession>A0A4D6KU93</accession>
<keyword evidence="2" id="KW-0812">Transmembrane</keyword>
<evidence type="ECO:0000256" key="1">
    <source>
        <dbReference type="SAM" id="MobiDB-lite"/>
    </source>
</evidence>
<evidence type="ECO:0000256" key="2">
    <source>
        <dbReference type="SAM" id="Phobius"/>
    </source>
</evidence>
<name>A0A4D6KU93_VIGUN</name>
<sequence>MPRLRRIEAKNSHIWPQVTEDRCQNANPFIWPRVPKDRCQNANPFFFFFFPALSISLYNSISLFSLPATYTSTVATTTPLWPPSRYRCWFAAPPFPVSLIKFYLLILGFVEKGLKCRVEEGMKPGGSNVGRSGHIGDVGPKSGSRSSANQIWNEDGVGQPRISSSFPLLHEIGRFFFLIAADNTNLHLCFTVPSRDCLAVTIEGIADTAASNKGRVFQRQCKELGHFTTSTISDAEARKKCSKDVAAAASEQKMFGECRDC</sequence>
<proteinExistence type="predicted"/>
<gene>
    <name evidence="3" type="ORF">DEO72_LG1g2435</name>
</gene>
<keyword evidence="2" id="KW-0472">Membrane</keyword>